<dbReference type="GO" id="GO:0005524">
    <property type="term" value="F:ATP binding"/>
    <property type="evidence" value="ECO:0007669"/>
    <property type="project" value="UniProtKB-KW"/>
</dbReference>
<proteinExistence type="predicted"/>
<dbReference type="EMBL" id="JAAWVT010000001">
    <property type="protein sequence ID" value="NKG19877.1"/>
    <property type="molecule type" value="Genomic_DNA"/>
</dbReference>
<evidence type="ECO:0000256" key="1">
    <source>
        <dbReference type="ARBA" id="ARBA00022448"/>
    </source>
</evidence>
<dbReference type="Pfam" id="PF00005">
    <property type="entry name" value="ABC_tran"/>
    <property type="match status" value="1"/>
</dbReference>
<evidence type="ECO:0000259" key="6">
    <source>
        <dbReference type="Pfam" id="PF00005"/>
    </source>
</evidence>
<dbReference type="InterPro" id="IPR027417">
    <property type="entry name" value="P-loop_NTPase"/>
</dbReference>
<dbReference type="SUPFAM" id="SSF52540">
    <property type="entry name" value="P-loop containing nucleoside triphosphate hydrolases"/>
    <property type="match status" value="1"/>
</dbReference>
<comment type="caution">
    <text evidence="7">The sequence shown here is derived from an EMBL/GenBank/DDBJ whole genome shotgun (WGS) entry which is preliminary data.</text>
</comment>
<dbReference type="InterPro" id="IPR003439">
    <property type="entry name" value="ABC_transporter-like_ATP-bd"/>
</dbReference>
<keyword evidence="3" id="KW-1278">Translocase</keyword>
<evidence type="ECO:0000256" key="2">
    <source>
        <dbReference type="ARBA" id="ARBA00022475"/>
    </source>
</evidence>
<protein>
    <submittedName>
        <fullName evidence="7">ATP-binding cassette domain-containing protein</fullName>
    </submittedName>
</protein>
<keyword evidence="5" id="KW-0472">Membrane</keyword>
<name>A0ABX1G340_9MICC</name>
<organism evidence="7 8">
    <name type="scientific">Paeniglutamicibacter terrestris</name>
    <dbReference type="NCBI Taxonomy" id="2723403"/>
    <lineage>
        <taxon>Bacteria</taxon>
        <taxon>Bacillati</taxon>
        <taxon>Actinomycetota</taxon>
        <taxon>Actinomycetes</taxon>
        <taxon>Micrococcales</taxon>
        <taxon>Micrococcaceae</taxon>
        <taxon>Paeniglutamicibacter</taxon>
    </lineage>
</organism>
<dbReference type="PANTHER" id="PTHR43166:SF30">
    <property type="entry name" value="METHIONINE IMPORT ATP-BINDING PROTEIN METN"/>
    <property type="match status" value="1"/>
</dbReference>
<dbReference type="Gene3D" id="3.40.50.300">
    <property type="entry name" value="P-loop containing nucleotide triphosphate hydrolases"/>
    <property type="match status" value="1"/>
</dbReference>
<feature type="domain" description="ABC transporter" evidence="6">
    <location>
        <begin position="7"/>
        <end position="40"/>
    </location>
</feature>
<gene>
    <name evidence="7" type="ORF">HED64_04015</name>
</gene>
<evidence type="ECO:0000313" key="8">
    <source>
        <dbReference type="Proteomes" id="UP000746595"/>
    </source>
</evidence>
<dbReference type="InterPro" id="IPR050086">
    <property type="entry name" value="MetN_ABC_transporter-like"/>
</dbReference>
<keyword evidence="7" id="KW-0547">Nucleotide-binding</keyword>
<dbReference type="PANTHER" id="PTHR43166">
    <property type="entry name" value="AMINO ACID IMPORT ATP-BINDING PROTEIN"/>
    <property type="match status" value="1"/>
</dbReference>
<keyword evidence="4" id="KW-0029">Amino-acid transport</keyword>
<evidence type="ECO:0000313" key="7">
    <source>
        <dbReference type="EMBL" id="NKG19877.1"/>
    </source>
</evidence>
<reference evidence="7 8" key="1">
    <citation type="submission" date="2020-04" db="EMBL/GenBank/DDBJ databases">
        <title>Paeniglutamicibacter sp. ANT13_2, a novel actinomycete isolated from sediment in Antarctica.</title>
        <authorList>
            <person name="Sakdapetsiri C."/>
            <person name="Pinyakong O."/>
        </authorList>
    </citation>
    <scope>NUCLEOTIDE SEQUENCE [LARGE SCALE GENOMIC DNA]</scope>
    <source>
        <strain evidence="7 8">ANT13_2</strain>
    </source>
</reference>
<accession>A0ABX1G340</accession>
<sequence>MEHRALAYPAQPSGGQKQRVGIARALVQEPETLRSDEATSALDPETIRSILDLMRAINRERRVTILLITHKTGMIQEICDQVAVIDGGKVVEHGPVWLVFSNPEHTTTVSLSESFRRSSP</sequence>
<keyword evidence="2" id="KW-1003">Cell membrane</keyword>
<dbReference type="Proteomes" id="UP000746595">
    <property type="component" value="Unassembled WGS sequence"/>
</dbReference>
<evidence type="ECO:0000256" key="4">
    <source>
        <dbReference type="ARBA" id="ARBA00022970"/>
    </source>
</evidence>
<evidence type="ECO:0000256" key="3">
    <source>
        <dbReference type="ARBA" id="ARBA00022967"/>
    </source>
</evidence>
<evidence type="ECO:0000256" key="5">
    <source>
        <dbReference type="ARBA" id="ARBA00023136"/>
    </source>
</evidence>
<keyword evidence="7" id="KW-0067">ATP-binding</keyword>
<keyword evidence="8" id="KW-1185">Reference proteome</keyword>
<keyword evidence="1" id="KW-0813">Transport</keyword>